<proteinExistence type="predicted"/>
<dbReference type="NCBIfam" id="TIGR04183">
    <property type="entry name" value="Por_Secre_tail"/>
    <property type="match status" value="1"/>
</dbReference>
<dbReference type="AlphaFoldDB" id="A0A832DJQ0"/>
<evidence type="ECO:0000259" key="1">
    <source>
        <dbReference type="Pfam" id="PF18962"/>
    </source>
</evidence>
<reference evidence="2" key="1">
    <citation type="journal article" date="2020" name="mSystems">
        <title>Genome- and Community-Level Interaction Insights into Carbon Utilization and Element Cycling Functions of Hydrothermarchaeota in Hydrothermal Sediment.</title>
        <authorList>
            <person name="Zhou Z."/>
            <person name="Liu Y."/>
            <person name="Xu W."/>
            <person name="Pan J."/>
            <person name="Luo Z.H."/>
            <person name="Li M."/>
        </authorList>
    </citation>
    <scope>NUCLEOTIDE SEQUENCE [LARGE SCALE GENOMIC DNA]</scope>
    <source>
        <strain evidence="2">SpSt-500</strain>
    </source>
</reference>
<dbReference type="Pfam" id="PF18962">
    <property type="entry name" value="Por_Secre_tail"/>
    <property type="match status" value="1"/>
</dbReference>
<dbReference type="InterPro" id="IPR026444">
    <property type="entry name" value="Secre_tail"/>
</dbReference>
<name>A0A832DJQ0_9BACT</name>
<protein>
    <submittedName>
        <fullName evidence="2">T9SS type A sorting domain-containing protein</fullName>
    </submittedName>
</protein>
<gene>
    <name evidence="2" type="ORF">ENS56_05715</name>
</gene>
<comment type="caution">
    <text evidence="2">The sequence shown here is derived from an EMBL/GenBank/DDBJ whole genome shotgun (WGS) entry which is preliminary data.</text>
</comment>
<sequence length="598" mass="69854">MKIKIILFSFFISLPVSFSQNVNKYLWETPVTYNANAPDYMFQELRKEIDTLLKYNSWAPLRVYFGDIIWETYFSYLEPARVILTLARAYNHLTPAQRAQVGNYIRAELSHPVSSPWVHIQNAHLDRTIGKRREYHMLDSIWGADNYANLNFRPVLHILYGIWLYAYNSKDFAIIQENWQNIKQYYNEFSYREINLPSGLGAAIAMVRMSEIMNDTQMRQTCINQITAKLTTQGFIEAAKNFAYNGFNGWDAPYPYDTDRGRDLIFMGWIFLNISPEICRFLDDYYQQQTIQHHLNEVQKYPLWWIRSVPYWTRWTGDESVGLPSEVCGMASPIERWVIKRNKFEFAKYTKSRPYCKADSHWLEMLIDAIELYGQTNWVDVRTYNDSIPPSAINDLRVEYFNSKTYLIWTTPTDNGLSGRPFNYWFKYSSNPINDNLWNQYPTIPYNKSIKNAGEVDTLLIPNLGNDSIYYIAVKSEDDFRNLSAISNTVIFNSALSVDETNIPKNFYVNPVFPNPFNPETKISFYLPRTSIVNIEVYSVVGELVDRVLNDELLISGEHSLSWRPINLSSGVYFIVVRSKDELTKEASIKIIKSVLLK</sequence>
<accession>A0A832DJQ0</accession>
<feature type="domain" description="Secretion system C-terminal sorting" evidence="1">
    <location>
        <begin position="512"/>
        <end position="584"/>
    </location>
</feature>
<organism evidence="2">
    <name type="scientific">Ignavibacterium album</name>
    <dbReference type="NCBI Taxonomy" id="591197"/>
    <lineage>
        <taxon>Bacteria</taxon>
        <taxon>Pseudomonadati</taxon>
        <taxon>Ignavibacteriota</taxon>
        <taxon>Ignavibacteria</taxon>
        <taxon>Ignavibacteriales</taxon>
        <taxon>Ignavibacteriaceae</taxon>
        <taxon>Ignavibacterium</taxon>
    </lineage>
</organism>
<dbReference type="EMBL" id="DSVI01000007">
    <property type="protein sequence ID" value="HGT47510.1"/>
    <property type="molecule type" value="Genomic_DNA"/>
</dbReference>
<evidence type="ECO:0000313" key="2">
    <source>
        <dbReference type="EMBL" id="HGT47510.1"/>
    </source>
</evidence>